<dbReference type="GO" id="GO:0004751">
    <property type="term" value="F:ribose-5-phosphate isomerase activity"/>
    <property type="evidence" value="ECO:0007669"/>
    <property type="project" value="UniProtKB-EC"/>
</dbReference>
<dbReference type="RefSeq" id="WP_245030734.1">
    <property type="nucleotide sequence ID" value="NZ_CP095075.1"/>
</dbReference>
<evidence type="ECO:0000256" key="1">
    <source>
        <dbReference type="ARBA" id="ARBA00023235"/>
    </source>
</evidence>
<dbReference type="PANTHER" id="PTHR11934:SF0">
    <property type="entry name" value="RIBOSE-5-PHOSPHATE ISOMERASE"/>
    <property type="match status" value="1"/>
</dbReference>
<keyword evidence="1 3" id="KW-0413">Isomerase</keyword>
<dbReference type="Proteomes" id="UP000830326">
    <property type="component" value="Chromosome"/>
</dbReference>
<dbReference type="Gene3D" id="3.30.70.260">
    <property type="match status" value="1"/>
</dbReference>
<dbReference type="Gene3D" id="3.40.50.1360">
    <property type="match status" value="1"/>
</dbReference>
<dbReference type="NCBIfam" id="TIGR00021">
    <property type="entry name" value="rpiA"/>
    <property type="match status" value="1"/>
</dbReference>
<dbReference type="Pfam" id="PF06026">
    <property type="entry name" value="Rib_5-P_isom_A"/>
    <property type="match status" value="1"/>
</dbReference>
<accession>A0ABY4H899</accession>
<dbReference type="PANTHER" id="PTHR11934">
    <property type="entry name" value="RIBOSE-5-PHOSPHATE ISOMERASE"/>
    <property type="match status" value="1"/>
</dbReference>
<reference evidence="3" key="1">
    <citation type="submission" date="2022-04" db="EMBL/GenBank/DDBJ databases">
        <title>Halobacillus sp. isolated from saltern.</title>
        <authorList>
            <person name="Won M."/>
            <person name="Lee C.-M."/>
            <person name="Woen H.-Y."/>
            <person name="Kwon S.-W."/>
        </authorList>
    </citation>
    <scope>NUCLEOTIDE SEQUENCE</scope>
    <source>
        <strain evidence="3">SSHM10-5</strain>
    </source>
</reference>
<keyword evidence="4" id="KW-1185">Reference proteome</keyword>
<proteinExistence type="predicted"/>
<evidence type="ECO:0000256" key="2">
    <source>
        <dbReference type="NCBIfam" id="TIGR00021"/>
    </source>
</evidence>
<protein>
    <recommendedName>
        <fullName evidence="2">Ribose 5-phosphate isomerase A</fullName>
        <ecNumber evidence="2">5.3.1.6</ecNumber>
    </recommendedName>
</protein>
<dbReference type="SMART" id="SM01134">
    <property type="entry name" value="DeoRC"/>
    <property type="match status" value="1"/>
</dbReference>
<dbReference type="SUPFAM" id="SSF100950">
    <property type="entry name" value="NagB/RpiA/CoA transferase-like"/>
    <property type="match status" value="1"/>
</dbReference>
<name>A0ABY4H899_9BACI</name>
<dbReference type="InterPro" id="IPR037171">
    <property type="entry name" value="NagB/RpiA_transferase-like"/>
</dbReference>
<dbReference type="SUPFAM" id="SSF75445">
    <property type="entry name" value="D-ribose-5-phosphate isomerase (RpiA), lid domain"/>
    <property type="match status" value="1"/>
</dbReference>
<organism evidence="3 4">
    <name type="scientific">Halobacillus amylolyticus</name>
    <dbReference type="NCBI Taxonomy" id="2932259"/>
    <lineage>
        <taxon>Bacteria</taxon>
        <taxon>Bacillati</taxon>
        <taxon>Bacillota</taxon>
        <taxon>Bacilli</taxon>
        <taxon>Bacillales</taxon>
        <taxon>Bacillaceae</taxon>
        <taxon>Halobacillus</taxon>
    </lineage>
</organism>
<dbReference type="EMBL" id="CP095075">
    <property type="protein sequence ID" value="UOR11093.1"/>
    <property type="molecule type" value="Genomic_DNA"/>
</dbReference>
<gene>
    <name evidence="3" type="primary">rpiA</name>
    <name evidence="3" type="ORF">MUO15_16040</name>
</gene>
<evidence type="ECO:0000313" key="3">
    <source>
        <dbReference type="EMBL" id="UOR11093.1"/>
    </source>
</evidence>
<evidence type="ECO:0000313" key="4">
    <source>
        <dbReference type="Proteomes" id="UP000830326"/>
    </source>
</evidence>
<dbReference type="EC" id="5.3.1.6" evidence="2"/>
<sequence length="233" mass="25198">MTWNNPLAKTLKWSGEISNQAQKERVAQQVSSFVEDGDVIGVGSGSTAFLALQAIAKRVTEESLKIQAIPTSKEAALNCAALNVPVTTLTAARPRWGFDGADEVDEQSRLIKGRGGALFAEKLVIASSAKTYILVDKSKFVKKLGSVFAVPIEVDPRAIHLVETKLSDYFDPQSITLRMAVSKDGPVITEAGNLLLDVRFSEIISTMEKEISAIPGVIESGLFFDYPIEILSV</sequence>
<dbReference type="InterPro" id="IPR004788">
    <property type="entry name" value="Ribose5P_isomerase_type_A"/>
</dbReference>
<dbReference type="CDD" id="cd01398">
    <property type="entry name" value="RPI_A"/>
    <property type="match status" value="1"/>
</dbReference>